<feature type="domain" description="DUF5801" evidence="2">
    <location>
        <begin position="95"/>
        <end position="237"/>
    </location>
</feature>
<sequence length="451" mass="45805">REVFTVTLNEDGTYTFELKDSIDHVDANGENVDTLSFGLVGTPDAEALSRMDFDQDVIDGLSGAQITQTFAVDVTDDVPEAVVDLSGVQQAESVSIDEDDLGDGTDGSDGLTASGNLGLGTGDLITIDYGADGPAAGAPTGLTAADLDYTIEGPAGLTSQGEAVTYSYDEGTDTLTATAGGREVFTVTLDGNGGYTFELKDSLDHADGADENALDLSFTVTGVPSAAALASTDYDADVIEGLAEAEVTQGFTVSVVDDVPVATVNQDAVGTADGVSVDEDDLGDGTDGSDSLSATGGLGLGTGDLISIDYGADGAADANAPTGLTASDLEYSFDLTSLPTDLTSNGDAITFTQQDGVLTATADAGGTNERPVFTVSIDAATGSYTFTLQDSLDHETANGENVEGLTFDIIGTPDAEALAEKDFDQDVIDGLADAQITQSFGVDIVDDVPVA</sequence>
<evidence type="ECO:0000256" key="1">
    <source>
        <dbReference type="SAM" id="MobiDB-lite"/>
    </source>
</evidence>
<feature type="region of interest" description="Disordered" evidence="1">
    <location>
        <begin position="89"/>
        <end position="113"/>
    </location>
</feature>
<feature type="domain" description="DUF5801" evidence="2">
    <location>
        <begin position="275"/>
        <end position="401"/>
    </location>
</feature>
<comment type="caution">
    <text evidence="3">The sequence shown here is derived from an EMBL/GenBank/DDBJ whole genome shotgun (WGS) entry which is preliminary data.</text>
</comment>
<accession>A0A7Y0E5G5</accession>
<protein>
    <recommendedName>
        <fullName evidence="2">DUF5801 domain-containing protein</fullName>
    </recommendedName>
</protein>
<dbReference type="EMBL" id="JABBNT010000016">
    <property type="protein sequence ID" value="NMM46756.1"/>
    <property type="molecule type" value="Genomic_DNA"/>
</dbReference>
<gene>
    <name evidence="3" type="ORF">HH303_19900</name>
</gene>
<evidence type="ECO:0000313" key="4">
    <source>
        <dbReference type="Proteomes" id="UP000539372"/>
    </source>
</evidence>
<dbReference type="RefSeq" id="WP_227421972.1">
    <property type="nucleotide sequence ID" value="NZ_JABBNT010000016.1"/>
</dbReference>
<dbReference type="Proteomes" id="UP000539372">
    <property type="component" value="Unassembled WGS sequence"/>
</dbReference>
<name>A0A7Y0E5G5_9PROT</name>
<reference evidence="3 4" key="1">
    <citation type="submission" date="2020-04" db="EMBL/GenBank/DDBJ databases">
        <title>Rhodospirillaceae bacterium KN72 isolated from deep sea.</title>
        <authorList>
            <person name="Zhang D.-C."/>
        </authorList>
    </citation>
    <scope>NUCLEOTIDE SEQUENCE [LARGE SCALE GENOMIC DNA]</scope>
    <source>
        <strain evidence="3 4">KN72</strain>
    </source>
</reference>
<dbReference type="AlphaFoldDB" id="A0A7Y0E5G5"/>
<feature type="region of interest" description="Disordered" evidence="1">
    <location>
        <begin position="270"/>
        <end position="294"/>
    </location>
</feature>
<dbReference type="InterPro" id="IPR043824">
    <property type="entry name" value="DUF5801"/>
</dbReference>
<dbReference type="Pfam" id="PF19116">
    <property type="entry name" value="DUF5801"/>
    <property type="match status" value="2"/>
</dbReference>
<proteinExistence type="predicted"/>
<evidence type="ECO:0000259" key="2">
    <source>
        <dbReference type="Pfam" id="PF19116"/>
    </source>
</evidence>
<evidence type="ECO:0000313" key="3">
    <source>
        <dbReference type="EMBL" id="NMM46756.1"/>
    </source>
</evidence>
<feature type="non-terminal residue" evidence="3">
    <location>
        <position position="451"/>
    </location>
</feature>
<dbReference type="InterPro" id="IPR019959">
    <property type="entry name" value="T1SS-143_rpt-cont_dom"/>
</dbReference>
<organism evidence="3 4">
    <name type="scientific">Pacificispira spongiicola</name>
    <dbReference type="NCBI Taxonomy" id="2729598"/>
    <lineage>
        <taxon>Bacteria</taxon>
        <taxon>Pseudomonadati</taxon>
        <taxon>Pseudomonadota</taxon>
        <taxon>Alphaproteobacteria</taxon>
        <taxon>Rhodospirillales</taxon>
        <taxon>Rhodospirillaceae</taxon>
        <taxon>Pacificispira</taxon>
    </lineage>
</organism>
<dbReference type="NCBIfam" id="TIGR03660">
    <property type="entry name" value="T1SS_rpt_143"/>
    <property type="match status" value="1"/>
</dbReference>
<feature type="non-terminal residue" evidence="3">
    <location>
        <position position="1"/>
    </location>
</feature>
<keyword evidence="4" id="KW-1185">Reference proteome</keyword>